<evidence type="ECO:0000313" key="14">
    <source>
        <dbReference type="Proteomes" id="UP000321317"/>
    </source>
</evidence>
<comment type="caution">
    <text evidence="11">The sequence shown here is derived from an EMBL/GenBank/DDBJ whole genome shotgun (WGS) entry which is preliminary data.</text>
</comment>
<dbReference type="RefSeq" id="WP_082199922.1">
    <property type="nucleotide sequence ID" value="NZ_CAUWMG010000002.1"/>
</dbReference>
<dbReference type="InterPro" id="IPR037185">
    <property type="entry name" value="EmrE-like"/>
</dbReference>
<keyword evidence="3" id="KW-1003">Cell membrane</keyword>
<dbReference type="AlphaFoldDB" id="A0AAX2UL39"/>
<dbReference type="GeneID" id="52037002"/>
<keyword evidence="6 10" id="KW-0472">Membrane</keyword>
<evidence type="ECO:0000256" key="1">
    <source>
        <dbReference type="ARBA" id="ARBA00004651"/>
    </source>
</evidence>
<dbReference type="PANTHER" id="PTHR30561:SF0">
    <property type="entry name" value="GUANIDINIUM EXPORTER"/>
    <property type="match status" value="1"/>
</dbReference>
<sequence>MSWFFLFLAGCMEIFGVVAMKKLVLTRRKIYLLVILVQFSLSFGFLSLAMREISMATAYAIWTGIGAAGGVIVGVIFFKENKSLSKLFFLGLILASSVGLKFISN</sequence>
<dbReference type="SUPFAM" id="SSF103481">
    <property type="entry name" value="Multidrug resistance efflux transporter EmrE"/>
    <property type="match status" value="1"/>
</dbReference>
<dbReference type="Pfam" id="PF00893">
    <property type="entry name" value="Multi_Drug_Res"/>
    <property type="match status" value="1"/>
</dbReference>
<evidence type="ECO:0000313" key="11">
    <source>
        <dbReference type="EMBL" id="TNB58710.1"/>
    </source>
</evidence>
<dbReference type="InterPro" id="IPR000390">
    <property type="entry name" value="Small_drug/metabolite_transptr"/>
</dbReference>
<dbReference type="Proteomes" id="UP000321317">
    <property type="component" value="Unassembled WGS sequence"/>
</dbReference>
<keyword evidence="5 10" id="KW-1133">Transmembrane helix</keyword>
<keyword evidence="2" id="KW-0813">Transport</keyword>
<gene>
    <name evidence="11" type="ORF">FDW42_01390</name>
    <name evidence="12" type="ORF">FVD16_04685</name>
</gene>
<dbReference type="EMBL" id="VDBS01000014">
    <property type="protein sequence ID" value="TNB58710.1"/>
    <property type="molecule type" value="Genomic_DNA"/>
</dbReference>
<evidence type="ECO:0000256" key="5">
    <source>
        <dbReference type="ARBA" id="ARBA00022989"/>
    </source>
</evidence>
<accession>A0AAX2UL39</accession>
<evidence type="ECO:0000256" key="4">
    <source>
        <dbReference type="ARBA" id="ARBA00022692"/>
    </source>
</evidence>
<evidence type="ECO:0000313" key="13">
    <source>
        <dbReference type="Proteomes" id="UP000306813"/>
    </source>
</evidence>
<evidence type="ECO:0000313" key="12">
    <source>
        <dbReference type="EMBL" id="TXK57523.1"/>
    </source>
</evidence>
<comment type="subcellular location">
    <subcellularLocation>
        <location evidence="1 9">Cell membrane</location>
        <topology evidence="1 9">Multi-pass membrane protein</topology>
    </subcellularLocation>
</comment>
<dbReference type="PANTHER" id="PTHR30561">
    <property type="entry name" value="SMR FAMILY PROTON-DEPENDENT DRUG EFFLUX TRANSPORTER SUGE"/>
    <property type="match status" value="1"/>
</dbReference>
<keyword evidence="4 9" id="KW-0812">Transmembrane</keyword>
<evidence type="ECO:0000256" key="6">
    <source>
        <dbReference type="ARBA" id="ARBA00023136"/>
    </source>
</evidence>
<comment type="similarity">
    <text evidence="7">Belongs to the drug/metabolite transporter (DMT) superfamily. Small multidrug resistance (SMR) (TC 2.A.7.1) family. Gdx/SugE subfamily.</text>
</comment>
<evidence type="ECO:0000256" key="7">
    <source>
        <dbReference type="ARBA" id="ARBA00038151"/>
    </source>
</evidence>
<dbReference type="Proteomes" id="UP000306813">
    <property type="component" value="Unassembled WGS sequence"/>
</dbReference>
<evidence type="ECO:0000256" key="3">
    <source>
        <dbReference type="ARBA" id="ARBA00022475"/>
    </source>
</evidence>
<dbReference type="GO" id="GO:0005886">
    <property type="term" value="C:plasma membrane"/>
    <property type="evidence" value="ECO:0007669"/>
    <property type="project" value="UniProtKB-SubCell"/>
</dbReference>
<evidence type="ECO:0000256" key="9">
    <source>
        <dbReference type="RuleBase" id="RU003942"/>
    </source>
</evidence>
<feature type="transmembrane region" description="Helical" evidence="10">
    <location>
        <begin position="84"/>
        <end position="103"/>
    </location>
</feature>
<evidence type="ECO:0000256" key="10">
    <source>
        <dbReference type="SAM" id="Phobius"/>
    </source>
</evidence>
<proteinExistence type="inferred from homology"/>
<feature type="transmembrane region" description="Helical" evidence="10">
    <location>
        <begin position="56"/>
        <end position="78"/>
    </location>
</feature>
<evidence type="ECO:0000256" key="8">
    <source>
        <dbReference type="ARBA" id="ARBA00039168"/>
    </source>
</evidence>
<organism evidence="11 13">
    <name type="scientific">Campylobacter helveticus</name>
    <dbReference type="NCBI Taxonomy" id="28898"/>
    <lineage>
        <taxon>Bacteria</taxon>
        <taxon>Pseudomonadati</taxon>
        <taxon>Campylobacterota</taxon>
        <taxon>Epsilonproteobacteria</taxon>
        <taxon>Campylobacterales</taxon>
        <taxon>Campylobacteraceae</taxon>
        <taxon>Campylobacter</taxon>
    </lineage>
</organism>
<dbReference type="EMBL" id="VRMA01000039">
    <property type="protein sequence ID" value="TXK57523.1"/>
    <property type="molecule type" value="Genomic_DNA"/>
</dbReference>
<feature type="transmembrane region" description="Helical" evidence="10">
    <location>
        <begin position="29"/>
        <end position="49"/>
    </location>
</feature>
<protein>
    <recommendedName>
        <fullName evidence="8">Guanidinium exporter</fullName>
    </recommendedName>
</protein>
<dbReference type="InterPro" id="IPR045324">
    <property type="entry name" value="Small_multidrug_res"/>
</dbReference>
<dbReference type="Gene3D" id="1.10.3730.20">
    <property type="match status" value="1"/>
</dbReference>
<dbReference type="GO" id="GO:0022857">
    <property type="term" value="F:transmembrane transporter activity"/>
    <property type="evidence" value="ECO:0007669"/>
    <property type="project" value="InterPro"/>
</dbReference>
<dbReference type="FunFam" id="1.10.3730.20:FF:000001">
    <property type="entry name" value="Quaternary ammonium compound resistance transporter SugE"/>
    <property type="match status" value="1"/>
</dbReference>
<evidence type="ECO:0000256" key="2">
    <source>
        <dbReference type="ARBA" id="ARBA00022448"/>
    </source>
</evidence>
<reference evidence="12 14" key="2">
    <citation type="submission" date="2019-08" db="EMBL/GenBank/DDBJ databases">
        <title>Rapid identification of Enteric Bacteria from Whole Genome Sequences (WGS) using Average Nucleotide Identity (ANI).</title>
        <authorList>
            <person name="Lane C."/>
        </authorList>
    </citation>
    <scope>NUCLEOTIDE SEQUENCE [LARGE SCALE GENOMIC DNA]</scope>
    <source>
        <strain evidence="12 14">D4984</strain>
    </source>
</reference>
<reference evidence="11 13" key="1">
    <citation type="submission" date="2019-05" db="EMBL/GenBank/DDBJ databases">
        <title>Draft genomes of eight strains of Campylobacter helveticus isolated from cats and a dog in New Zealand.</title>
        <authorList>
            <person name="Bojanic K."/>
            <person name="Midwinter A.C."/>
            <person name="Biggs P.J."/>
            <person name="Acke E."/>
            <person name="Cornelius A.J."/>
            <person name="Marshall J.C."/>
        </authorList>
    </citation>
    <scope>NUCLEOTIDE SEQUENCE [LARGE SCALE GENOMIC DNA]</scope>
    <source>
        <strain evidence="11 13">ACP123b</strain>
    </source>
</reference>
<keyword evidence="14" id="KW-1185">Reference proteome</keyword>
<dbReference type="KEGG" id="chv:CHELV3228_1100"/>
<dbReference type="GO" id="GO:1990961">
    <property type="term" value="P:xenobiotic detoxification by transmembrane export across the plasma membrane"/>
    <property type="evidence" value="ECO:0007669"/>
    <property type="project" value="UniProtKB-ARBA"/>
</dbReference>
<name>A0AAX2UL39_9BACT</name>